<sequence>MIRTILQGQTLVYEIKSDTPKCRAWIELSLQDHLIPAYPFRAEPYSMIGHSPYTNQCRIEDARFKTRLNIFNIEEIEQDLDPSYDRLGNFKTLESVDELMEFLNDNNLTLEKFIDASSVEEYPL</sequence>
<organism evidence="1 2">
    <name type="scientific">Pseudomonas putida</name>
    <name type="common">Arthrobacter siderocapsulatus</name>
    <dbReference type="NCBI Taxonomy" id="303"/>
    <lineage>
        <taxon>Bacteria</taxon>
        <taxon>Pseudomonadati</taxon>
        <taxon>Pseudomonadota</taxon>
        <taxon>Gammaproteobacteria</taxon>
        <taxon>Pseudomonadales</taxon>
        <taxon>Pseudomonadaceae</taxon>
        <taxon>Pseudomonas</taxon>
    </lineage>
</organism>
<dbReference type="EMBL" id="CP030750">
    <property type="protein sequence ID" value="AXA26261.1"/>
    <property type="molecule type" value="Genomic_DNA"/>
</dbReference>
<name>A0AAD0L9I6_PSEPU</name>
<accession>A0AAD0L9I6</accession>
<reference evidence="1 2" key="1">
    <citation type="submission" date="2018-06" db="EMBL/GenBank/DDBJ databases">
        <title>The genome of Pseudomonas putida NX-1, a lignin degrader.</title>
        <authorList>
            <person name="Xu Z."/>
        </authorList>
    </citation>
    <scope>NUCLEOTIDE SEQUENCE [LARGE SCALE GENOMIC DNA]</scope>
    <source>
        <strain evidence="1 2">NX-1</strain>
    </source>
</reference>
<evidence type="ECO:0000313" key="1">
    <source>
        <dbReference type="EMBL" id="AXA26261.1"/>
    </source>
</evidence>
<gene>
    <name evidence="1" type="ORF">C1S65_19895</name>
</gene>
<dbReference type="AlphaFoldDB" id="A0AAD0L9I6"/>
<dbReference type="Proteomes" id="UP000251617">
    <property type="component" value="Chromosome"/>
</dbReference>
<proteinExistence type="predicted"/>
<evidence type="ECO:0000313" key="2">
    <source>
        <dbReference type="Proteomes" id="UP000251617"/>
    </source>
</evidence>
<protein>
    <submittedName>
        <fullName evidence="1">Uncharacterized protein</fullName>
    </submittedName>
</protein>